<feature type="chain" id="PRO_5046846793" evidence="1">
    <location>
        <begin position="21"/>
        <end position="714"/>
    </location>
</feature>
<evidence type="ECO:0000256" key="1">
    <source>
        <dbReference type="SAM" id="SignalP"/>
    </source>
</evidence>
<protein>
    <submittedName>
        <fullName evidence="2">Uncharacterized protein</fullName>
    </submittedName>
</protein>
<dbReference type="Gene3D" id="1.10.287.70">
    <property type="match status" value="1"/>
</dbReference>
<sequence length="714" mass="81548">MAILLALYAILLNLPLRSSAFFNTNDNNFHNLRLDGVIITPFFERFLDDFTYCTISVISKPVSDPDSYYVEGENEQCESTDGNSEPEQLLRIVAGKAVVKVYDENATISETSMVSRLIPYRKFNQCVVLSYFSFQNTSQLAKKAGESKADFIWFLISEQVETLNSSEYEQLVKLPFSGFVFTITKFSDVHLLCLSCNEEERAIDTSNKLDSEISTIEESSKKFSMIPYYYKLWKSFHRNLNQVPIFTDSDLGPSPIQLFKECNIHKENPVMSSSCTYVVLMQHFNFSVLLADAAKQNGILAHAYLDNGVMLTPGNMRWIKSGHYQMLSYAIEIEPYAYIMVLEEPPNNFDGILHPFDLKTWSMILLVSILLTALICIKLPSESASKGFDHSSINTGYPDRPSLVKSPSGVWFTIMVLLLDQPIANVEMIASYKSVLIVLWSLWTFVALSLSQAYKGSLFSFLAQIPSVYVPDSLTSLVDSGMLLGTTDSFIQVYRNGAQIKRNYKSTLKDVILRDMIRNNDEFGMNTSVYKRLQHSSKWLGTDFTGISVKFITRTPFMNKHINETVNIPSNFILLDPKPYILIQSRIFDFFTANWVSDVKPLPVFVSRAVWIVKETYLRPLLENSVAALFESGIHTRWEKNYELHKTGHFLKYVYLSLAGSRQSSSGNKHNPDRIYHKIAYKRVFSYVFFNEEKESFVSDTIPTKVYKSICLHE</sequence>
<organism evidence="2 3">
    <name type="scientific">Orchesella dallaii</name>
    <dbReference type="NCBI Taxonomy" id="48710"/>
    <lineage>
        <taxon>Eukaryota</taxon>
        <taxon>Metazoa</taxon>
        <taxon>Ecdysozoa</taxon>
        <taxon>Arthropoda</taxon>
        <taxon>Hexapoda</taxon>
        <taxon>Collembola</taxon>
        <taxon>Entomobryomorpha</taxon>
        <taxon>Entomobryoidea</taxon>
        <taxon>Orchesellidae</taxon>
        <taxon>Orchesellinae</taxon>
        <taxon>Orchesella</taxon>
    </lineage>
</organism>
<dbReference type="Proteomes" id="UP001642540">
    <property type="component" value="Unassembled WGS sequence"/>
</dbReference>
<feature type="signal peptide" evidence="1">
    <location>
        <begin position="1"/>
        <end position="20"/>
    </location>
</feature>
<name>A0ABP1S3B4_9HEXA</name>
<evidence type="ECO:0000313" key="3">
    <source>
        <dbReference type="Proteomes" id="UP001642540"/>
    </source>
</evidence>
<keyword evidence="3" id="KW-1185">Reference proteome</keyword>
<proteinExistence type="predicted"/>
<accession>A0ABP1S3B4</accession>
<keyword evidence="1" id="KW-0732">Signal</keyword>
<evidence type="ECO:0000313" key="2">
    <source>
        <dbReference type="EMBL" id="CAL8143068.1"/>
    </source>
</evidence>
<reference evidence="2 3" key="1">
    <citation type="submission" date="2024-08" db="EMBL/GenBank/DDBJ databases">
        <authorList>
            <person name="Cucini C."/>
            <person name="Frati F."/>
        </authorList>
    </citation>
    <scope>NUCLEOTIDE SEQUENCE [LARGE SCALE GENOMIC DNA]</scope>
</reference>
<dbReference type="EMBL" id="CAXLJM020000151">
    <property type="protein sequence ID" value="CAL8143068.1"/>
    <property type="molecule type" value="Genomic_DNA"/>
</dbReference>
<comment type="caution">
    <text evidence="2">The sequence shown here is derived from an EMBL/GenBank/DDBJ whole genome shotgun (WGS) entry which is preliminary data.</text>
</comment>
<gene>
    <name evidence="2" type="ORF">ODALV1_LOCUS29250</name>
</gene>